<dbReference type="Gene3D" id="3.30.830.10">
    <property type="entry name" value="Metalloenzyme, LuxS/M16 peptidase-like"/>
    <property type="match status" value="1"/>
</dbReference>
<dbReference type="GO" id="GO:0046872">
    <property type="term" value="F:metal ion binding"/>
    <property type="evidence" value="ECO:0007669"/>
    <property type="project" value="InterPro"/>
</dbReference>
<protein>
    <submittedName>
        <fullName evidence="2">Insulinase family protein</fullName>
    </submittedName>
</protein>
<evidence type="ECO:0000313" key="3">
    <source>
        <dbReference type="Proteomes" id="UP000563523"/>
    </source>
</evidence>
<reference evidence="2 3" key="1">
    <citation type="submission" date="2020-06" db="EMBL/GenBank/DDBJ databases">
        <authorList>
            <person name="Kang J."/>
        </authorList>
    </citation>
    <scope>NUCLEOTIDE SEQUENCE [LARGE SCALE GENOMIC DNA]</scope>
    <source>
        <strain evidence="2 3">DCY120</strain>
    </source>
</reference>
<accession>A0A850R1I8</accession>
<name>A0A850R1I8_9LACO</name>
<dbReference type="InterPro" id="IPR011765">
    <property type="entry name" value="Pept_M16_N"/>
</dbReference>
<keyword evidence="3" id="KW-1185">Reference proteome</keyword>
<sequence length="339" mass="38200">MSGFQTIAYGAGAPFGSISDPAGKSGLAHLTEHLIFETSSNKKMMDSMNKAGIAFNGATSFDFTLFYVQSLNEDDDLTKTFMENIFCNFDVSEEKMLSEKKLVIREIKHYFLDNFELLIAKLSANPDEIPILGSIESLERIKLADIYSKVEELKKFSNLISSDTDAKNTIIRVNSLNNAKVIQSKGIQSFYSKTVPTEETCYTVKIHVLGSENISILLQEFLTTLTGVLRSKGLIYRSQTVQTKNKDGMDIYFCVSIAKKEFKRTRELVLQYLNTFKDFASKNFEMANVVQKKQILMKDNPIGRVKTLFYESLQNVGHGKKESDFNESGIEISEATMES</sequence>
<dbReference type="SUPFAM" id="SSF63411">
    <property type="entry name" value="LuxS/MPP-like metallohydrolase"/>
    <property type="match status" value="1"/>
</dbReference>
<evidence type="ECO:0000313" key="2">
    <source>
        <dbReference type="EMBL" id="NVY95881.1"/>
    </source>
</evidence>
<comment type="caution">
    <text evidence="2">The sequence shown here is derived from an EMBL/GenBank/DDBJ whole genome shotgun (WGS) entry which is preliminary data.</text>
</comment>
<dbReference type="Pfam" id="PF00675">
    <property type="entry name" value="Peptidase_M16"/>
    <property type="match status" value="1"/>
</dbReference>
<proteinExistence type="predicted"/>
<dbReference type="InterPro" id="IPR011249">
    <property type="entry name" value="Metalloenz_LuxS/M16"/>
</dbReference>
<dbReference type="EMBL" id="JABZEC010000001">
    <property type="protein sequence ID" value="NVY95881.1"/>
    <property type="molecule type" value="Genomic_DNA"/>
</dbReference>
<dbReference type="RefSeq" id="WP_176942043.1">
    <property type="nucleotide sequence ID" value="NZ_JABZEC010000001.1"/>
</dbReference>
<evidence type="ECO:0000259" key="1">
    <source>
        <dbReference type="Pfam" id="PF00675"/>
    </source>
</evidence>
<dbReference type="Proteomes" id="UP000563523">
    <property type="component" value="Unassembled WGS sequence"/>
</dbReference>
<organism evidence="2 3">
    <name type="scientific">Bombilactobacillus apium</name>
    <dbReference type="NCBI Taxonomy" id="2675299"/>
    <lineage>
        <taxon>Bacteria</taxon>
        <taxon>Bacillati</taxon>
        <taxon>Bacillota</taxon>
        <taxon>Bacilli</taxon>
        <taxon>Lactobacillales</taxon>
        <taxon>Lactobacillaceae</taxon>
        <taxon>Bombilactobacillus</taxon>
    </lineage>
</organism>
<gene>
    <name evidence="2" type="ORF">HU830_01505</name>
</gene>
<feature type="domain" description="Peptidase M16 N-terminal" evidence="1">
    <location>
        <begin position="15"/>
        <end position="113"/>
    </location>
</feature>
<dbReference type="AlphaFoldDB" id="A0A850R1I8"/>